<dbReference type="Proteomes" id="UP000653797">
    <property type="component" value="Unassembled WGS sequence"/>
</dbReference>
<keyword evidence="2" id="KW-1185">Reference proteome</keyword>
<accession>A0A927AXP8</accession>
<dbReference type="RefSeq" id="WP_191037393.1">
    <property type="nucleotide sequence ID" value="NZ_JACXAA010000001.1"/>
</dbReference>
<proteinExistence type="predicted"/>
<dbReference type="EMBL" id="JACXAA010000001">
    <property type="protein sequence ID" value="MBD2751759.1"/>
    <property type="molecule type" value="Genomic_DNA"/>
</dbReference>
<name>A0A927AXP8_9BACT</name>
<gene>
    <name evidence="1" type="ORF">IC230_02555</name>
</gene>
<organism evidence="1 2">
    <name type="scientific">Spirosoma validum</name>
    <dbReference type="NCBI Taxonomy" id="2771355"/>
    <lineage>
        <taxon>Bacteria</taxon>
        <taxon>Pseudomonadati</taxon>
        <taxon>Bacteroidota</taxon>
        <taxon>Cytophagia</taxon>
        <taxon>Cytophagales</taxon>
        <taxon>Cytophagaceae</taxon>
        <taxon>Spirosoma</taxon>
    </lineage>
</organism>
<sequence>MTVKELAKANQPLIDSEKVSINGESFVVSTTQKSVYSYDNQGRILTEYNTYTNGKADSVLYLYTSEAVTIRATTITPSSKTSTTNVVALNSQGWAEHRPDTYKATYDKEGYLTSLKYAFGDASVINGNVVDQPFGGDDATPTYTYRYQYDLNKAGVAPIQTFYGKGSRNLLTRYVIENDRHDSIYGDSYIGDYDYLFDEKGRIKRQTFRGKQGELIGFLFEADKVIVKEFTYICPQ</sequence>
<evidence type="ECO:0000313" key="1">
    <source>
        <dbReference type="EMBL" id="MBD2751759.1"/>
    </source>
</evidence>
<protein>
    <submittedName>
        <fullName evidence="1">Uncharacterized protein</fullName>
    </submittedName>
</protein>
<dbReference type="AlphaFoldDB" id="A0A927AXP8"/>
<reference evidence="1" key="1">
    <citation type="submission" date="2020-09" db="EMBL/GenBank/DDBJ databases">
        <authorList>
            <person name="Kim M.K."/>
        </authorList>
    </citation>
    <scope>NUCLEOTIDE SEQUENCE</scope>
    <source>
        <strain evidence="1">BT704</strain>
    </source>
</reference>
<comment type="caution">
    <text evidence="1">The sequence shown here is derived from an EMBL/GenBank/DDBJ whole genome shotgun (WGS) entry which is preliminary data.</text>
</comment>
<evidence type="ECO:0000313" key="2">
    <source>
        <dbReference type="Proteomes" id="UP000653797"/>
    </source>
</evidence>